<gene>
    <name evidence="1" type="ORF">PIB30_093486</name>
</gene>
<proteinExistence type="predicted"/>
<evidence type="ECO:0000313" key="1">
    <source>
        <dbReference type="EMBL" id="MED6225410.1"/>
    </source>
</evidence>
<keyword evidence="2" id="KW-1185">Reference proteome</keyword>
<evidence type="ECO:0000313" key="2">
    <source>
        <dbReference type="Proteomes" id="UP001341840"/>
    </source>
</evidence>
<comment type="caution">
    <text evidence="1">The sequence shown here is derived from an EMBL/GenBank/DDBJ whole genome shotgun (WGS) entry which is preliminary data.</text>
</comment>
<organism evidence="1 2">
    <name type="scientific">Stylosanthes scabra</name>
    <dbReference type="NCBI Taxonomy" id="79078"/>
    <lineage>
        <taxon>Eukaryota</taxon>
        <taxon>Viridiplantae</taxon>
        <taxon>Streptophyta</taxon>
        <taxon>Embryophyta</taxon>
        <taxon>Tracheophyta</taxon>
        <taxon>Spermatophyta</taxon>
        <taxon>Magnoliopsida</taxon>
        <taxon>eudicotyledons</taxon>
        <taxon>Gunneridae</taxon>
        <taxon>Pentapetalae</taxon>
        <taxon>rosids</taxon>
        <taxon>fabids</taxon>
        <taxon>Fabales</taxon>
        <taxon>Fabaceae</taxon>
        <taxon>Papilionoideae</taxon>
        <taxon>50 kb inversion clade</taxon>
        <taxon>dalbergioids sensu lato</taxon>
        <taxon>Dalbergieae</taxon>
        <taxon>Pterocarpus clade</taxon>
        <taxon>Stylosanthes</taxon>
    </lineage>
</organism>
<sequence>MIHQDTIHSLDGEGDEIKDAIRRAKEDEALLNWTSEPIIDICVSNCFARDFESKFQEMNFKSLSIDSIGALENDDQGCDEEVDDYEEFEKALQISTRDLGPNQETVEIINVGSEEEKKN</sequence>
<dbReference type="EMBL" id="JASCZI010273858">
    <property type="protein sequence ID" value="MED6225410.1"/>
    <property type="molecule type" value="Genomic_DNA"/>
</dbReference>
<reference evidence="1 2" key="1">
    <citation type="journal article" date="2023" name="Plants (Basel)">
        <title>Bridging the Gap: Combining Genomics and Transcriptomics Approaches to Understand Stylosanthes scabra, an Orphan Legume from the Brazilian Caatinga.</title>
        <authorList>
            <person name="Ferreira-Neto J.R.C."/>
            <person name="da Silva M.D."/>
            <person name="Binneck E."/>
            <person name="de Melo N.F."/>
            <person name="da Silva R.H."/>
            <person name="de Melo A.L.T.M."/>
            <person name="Pandolfi V."/>
            <person name="Bustamante F.O."/>
            <person name="Brasileiro-Vidal A.C."/>
            <person name="Benko-Iseppon A.M."/>
        </authorList>
    </citation>
    <scope>NUCLEOTIDE SEQUENCE [LARGE SCALE GENOMIC DNA]</scope>
    <source>
        <tissue evidence="1">Leaves</tissue>
    </source>
</reference>
<protein>
    <submittedName>
        <fullName evidence="1">Uncharacterized protein</fullName>
    </submittedName>
</protein>
<name>A0ABU6ZTS0_9FABA</name>
<accession>A0ABU6ZTS0</accession>
<dbReference type="Proteomes" id="UP001341840">
    <property type="component" value="Unassembled WGS sequence"/>
</dbReference>